<feature type="region of interest" description="Disordered" evidence="1">
    <location>
        <begin position="175"/>
        <end position="222"/>
    </location>
</feature>
<proteinExistence type="predicted"/>
<dbReference type="EMBL" id="CABITT030000004">
    <property type="protein sequence ID" value="VVB02791.1"/>
    <property type="molecule type" value="Genomic_DNA"/>
</dbReference>
<dbReference type="PANTHER" id="PTHR33018">
    <property type="entry name" value="OS10G0338966 PROTEIN-RELATED"/>
    <property type="match status" value="1"/>
</dbReference>
<keyword evidence="4" id="KW-1185">Reference proteome</keyword>
<evidence type="ECO:0000256" key="1">
    <source>
        <dbReference type="SAM" id="MobiDB-lite"/>
    </source>
</evidence>
<dbReference type="InterPro" id="IPR058352">
    <property type="entry name" value="DUF8039"/>
</dbReference>
<gene>
    <name evidence="3" type="ORF">ANE_LOCUS13235</name>
</gene>
<feature type="compositionally biased region" description="Polar residues" evidence="1">
    <location>
        <begin position="202"/>
        <end position="211"/>
    </location>
</feature>
<evidence type="ECO:0000313" key="3">
    <source>
        <dbReference type="EMBL" id="VVB02791.1"/>
    </source>
</evidence>
<feature type="compositionally biased region" description="Basic and acidic residues" evidence="1">
    <location>
        <begin position="8"/>
        <end position="21"/>
    </location>
</feature>
<comment type="caution">
    <text evidence="3">The sequence shown here is derived from an EMBL/GenBank/DDBJ whole genome shotgun (WGS) entry which is preliminary data.</text>
</comment>
<dbReference type="Proteomes" id="UP000489600">
    <property type="component" value="Unassembled WGS sequence"/>
</dbReference>
<feature type="compositionally biased region" description="Basic and acidic residues" evidence="1">
    <location>
        <begin position="46"/>
        <end position="73"/>
    </location>
</feature>
<feature type="domain" description="DUF8039" evidence="2">
    <location>
        <begin position="86"/>
        <end position="168"/>
    </location>
</feature>
<dbReference type="OrthoDB" id="1109756at2759"/>
<evidence type="ECO:0000313" key="4">
    <source>
        <dbReference type="Proteomes" id="UP000489600"/>
    </source>
</evidence>
<accession>A0A565BMD4</accession>
<reference evidence="3" key="1">
    <citation type="submission" date="2019-07" db="EMBL/GenBank/DDBJ databases">
        <authorList>
            <person name="Dittberner H."/>
        </authorList>
    </citation>
    <scope>NUCLEOTIDE SEQUENCE [LARGE SCALE GENOMIC DNA]</scope>
</reference>
<feature type="compositionally biased region" description="Basic and acidic residues" evidence="1">
    <location>
        <begin position="175"/>
        <end position="201"/>
    </location>
</feature>
<sequence length="222" mass="25567">MAESFRMNSRDPARRSDESQPHENPFQPRDEPQSQYQNEEEEEEDSGGKGSEDELQRERTGTHEMAEEIAKLKESKKKAEKPLPPSQEVNEPFKCNLINHNGNNDVVAIGYCYPSRVFLHNVPLKPGEVAVTVSEVKIDIHLWAPVDDIEMLRNAIDAFIAWPKEMVVHYERVNNREEEKSEEQIEKNASENASKKDEANERNSNQRSYSGNGREWMRTNGN</sequence>
<dbReference type="PANTHER" id="PTHR33018:SF34">
    <property type="entry name" value="OS02G0472350 PROTEIN"/>
    <property type="match status" value="1"/>
</dbReference>
<evidence type="ECO:0000259" key="2">
    <source>
        <dbReference type="Pfam" id="PF26133"/>
    </source>
</evidence>
<organism evidence="3 4">
    <name type="scientific">Arabis nemorensis</name>
    <dbReference type="NCBI Taxonomy" id="586526"/>
    <lineage>
        <taxon>Eukaryota</taxon>
        <taxon>Viridiplantae</taxon>
        <taxon>Streptophyta</taxon>
        <taxon>Embryophyta</taxon>
        <taxon>Tracheophyta</taxon>
        <taxon>Spermatophyta</taxon>
        <taxon>Magnoliopsida</taxon>
        <taxon>eudicotyledons</taxon>
        <taxon>Gunneridae</taxon>
        <taxon>Pentapetalae</taxon>
        <taxon>rosids</taxon>
        <taxon>malvids</taxon>
        <taxon>Brassicales</taxon>
        <taxon>Brassicaceae</taxon>
        <taxon>Arabideae</taxon>
        <taxon>Arabis</taxon>
    </lineage>
</organism>
<name>A0A565BMD4_9BRAS</name>
<dbReference type="AlphaFoldDB" id="A0A565BMD4"/>
<dbReference type="Pfam" id="PF26133">
    <property type="entry name" value="DUF8039"/>
    <property type="match status" value="1"/>
</dbReference>
<feature type="region of interest" description="Disordered" evidence="1">
    <location>
        <begin position="1"/>
        <end position="90"/>
    </location>
</feature>
<protein>
    <recommendedName>
        <fullName evidence="2">DUF8039 domain-containing protein</fullName>
    </recommendedName>
</protein>